<dbReference type="VEuPathDB" id="VectorBase:ISCI020437"/>
<dbReference type="Proteomes" id="UP000001555">
    <property type="component" value="Unassembled WGS sequence"/>
</dbReference>
<feature type="compositionally biased region" description="Polar residues" evidence="1">
    <location>
        <begin position="49"/>
        <end position="63"/>
    </location>
</feature>
<reference evidence="2 4" key="1">
    <citation type="submission" date="2008-03" db="EMBL/GenBank/DDBJ databases">
        <title>Annotation of Ixodes scapularis.</title>
        <authorList>
            <consortium name="Ixodes scapularis Genome Project Consortium"/>
            <person name="Caler E."/>
            <person name="Hannick L.I."/>
            <person name="Bidwell S."/>
            <person name="Joardar V."/>
            <person name="Thiagarajan M."/>
            <person name="Amedeo P."/>
            <person name="Galinsky K.J."/>
            <person name="Schobel S."/>
            <person name="Inman J."/>
            <person name="Hostetler J."/>
            <person name="Miller J."/>
            <person name="Hammond M."/>
            <person name="Megy K."/>
            <person name="Lawson D."/>
            <person name="Kodira C."/>
            <person name="Sutton G."/>
            <person name="Meyer J."/>
            <person name="Hill C.A."/>
            <person name="Birren B."/>
            <person name="Nene V."/>
            <person name="Collins F."/>
            <person name="Alarcon-Chaidez F."/>
            <person name="Wikel S."/>
            <person name="Strausberg R."/>
        </authorList>
    </citation>
    <scope>NUCLEOTIDE SEQUENCE [LARGE SCALE GENOMIC DNA]</scope>
    <source>
        <strain evidence="4">Wikel</strain>
        <strain evidence="2">Wikel colony</strain>
    </source>
</reference>
<feature type="region of interest" description="Disordered" evidence="1">
    <location>
        <begin position="1"/>
        <end position="65"/>
    </location>
</feature>
<organism>
    <name type="scientific">Ixodes scapularis</name>
    <name type="common">Black-legged tick</name>
    <name type="synonym">Deer tick</name>
    <dbReference type="NCBI Taxonomy" id="6945"/>
    <lineage>
        <taxon>Eukaryota</taxon>
        <taxon>Metazoa</taxon>
        <taxon>Ecdysozoa</taxon>
        <taxon>Arthropoda</taxon>
        <taxon>Chelicerata</taxon>
        <taxon>Arachnida</taxon>
        <taxon>Acari</taxon>
        <taxon>Parasitiformes</taxon>
        <taxon>Ixodida</taxon>
        <taxon>Ixodoidea</taxon>
        <taxon>Ixodidae</taxon>
        <taxon>Ixodinae</taxon>
        <taxon>Ixodes</taxon>
    </lineage>
</organism>
<proteinExistence type="predicted"/>
<feature type="compositionally biased region" description="Acidic residues" evidence="1">
    <location>
        <begin position="95"/>
        <end position="104"/>
    </location>
</feature>
<evidence type="ECO:0000313" key="2">
    <source>
        <dbReference type="EMBL" id="EEC12150.1"/>
    </source>
</evidence>
<gene>
    <name evidence="2" type="ORF">IscW_ISCW020437</name>
</gene>
<feature type="region of interest" description="Disordered" evidence="1">
    <location>
        <begin position="78"/>
        <end position="184"/>
    </location>
</feature>
<keyword evidence="4" id="KW-1185">Reference proteome</keyword>
<dbReference type="EMBL" id="ABJB011059177">
    <property type="status" value="NOT_ANNOTATED_CDS"/>
    <property type="molecule type" value="Genomic_DNA"/>
</dbReference>
<dbReference type="EMBL" id="DS828704">
    <property type="protein sequence ID" value="EEC12150.1"/>
    <property type="molecule type" value="Genomic_DNA"/>
</dbReference>
<dbReference type="VEuPathDB" id="VectorBase:ISCW020437"/>
<evidence type="ECO:0000256" key="1">
    <source>
        <dbReference type="SAM" id="MobiDB-lite"/>
    </source>
</evidence>
<sequence>MQLGESPVAARTRQKRGGGAGKTTTRPPPEEASPSRTAPTPQAAPENPIDQSSPRAGQQQYSPSLRALTTIAYLLMRKTREDQAQQQPPERDPDLEVCGDDPAEEQPRVSECTEGDLPLAPTEESTGQIPDEESPRGGQPPALRKPSEAPEDSLDQEGPWTTQGRKKKKKKNPEPTPQQKEALEGKVAAKMARLQRGETNTVLVHPLPGSGQFYMGNKILIARALSLASEGQATAVRVNTRKTWRQ</sequence>
<evidence type="ECO:0000313" key="3">
    <source>
        <dbReference type="EnsemblMetazoa" id="ISCW020437-PA"/>
    </source>
</evidence>
<dbReference type="HOGENOM" id="CLU_1130157_0_0_1"/>
<dbReference type="EnsemblMetazoa" id="ISCW020437-RA">
    <property type="protein sequence ID" value="ISCW020437-PA"/>
    <property type="gene ID" value="ISCW020437"/>
</dbReference>
<dbReference type="AlphaFoldDB" id="B7PZX8"/>
<feature type="compositionally biased region" description="Basic and acidic residues" evidence="1">
    <location>
        <begin position="78"/>
        <end position="94"/>
    </location>
</feature>
<evidence type="ECO:0000313" key="4">
    <source>
        <dbReference type="Proteomes" id="UP000001555"/>
    </source>
</evidence>
<dbReference type="InParanoid" id="B7PZX8"/>
<protein>
    <submittedName>
        <fullName evidence="2 3">Uncharacterized protein</fullName>
    </submittedName>
</protein>
<accession>B7PZX8</accession>
<name>B7PZX8_IXOSC</name>
<reference evidence="3" key="2">
    <citation type="submission" date="2020-05" db="UniProtKB">
        <authorList>
            <consortium name="EnsemblMetazoa"/>
        </authorList>
    </citation>
    <scope>IDENTIFICATION</scope>
    <source>
        <strain evidence="3">wikel</strain>
    </source>
</reference>
<dbReference type="PaxDb" id="6945-B7PZX8"/>